<evidence type="ECO:0000313" key="4">
    <source>
        <dbReference type="EMBL" id="KZB00996.1"/>
    </source>
</evidence>
<dbReference type="Gene3D" id="3.40.50.150">
    <property type="entry name" value="Vaccinia Virus protein VP39"/>
    <property type="match status" value="1"/>
</dbReference>
<evidence type="ECO:0000256" key="2">
    <source>
        <dbReference type="ARBA" id="ARBA00022679"/>
    </source>
</evidence>
<proteinExistence type="predicted"/>
<dbReference type="PANTHER" id="PTHR43167:SF1">
    <property type="entry name" value="PUTATIVE (AFU_ORTHOLOGUE AFUA_6G01830)-RELATED"/>
    <property type="match status" value="1"/>
</dbReference>
<keyword evidence="3" id="KW-0949">S-adenosyl-L-methionine</keyword>
<dbReference type="PANTHER" id="PTHR43167">
    <property type="entry name" value="PUTATIVE (AFU_ORTHOLOGUE AFUA_6G01830)-RELATED"/>
    <property type="match status" value="1"/>
</dbReference>
<keyword evidence="1 4" id="KW-0489">Methyltransferase</keyword>
<dbReference type="PROSITE" id="PS51682">
    <property type="entry name" value="SAM_OMT_I"/>
    <property type="match status" value="1"/>
</dbReference>
<dbReference type="EMBL" id="LVYU01000083">
    <property type="protein sequence ID" value="KZB00996.1"/>
    <property type="molecule type" value="Genomic_DNA"/>
</dbReference>
<accession>A0A154IKN9</accession>
<gene>
    <name evidence="4" type="ORF">A4A59_15560</name>
</gene>
<comment type="caution">
    <text evidence="4">The sequence shown here is derived from an EMBL/GenBank/DDBJ whole genome shotgun (WGS) entry which is preliminary data.</text>
</comment>
<dbReference type="InterPro" id="IPR002935">
    <property type="entry name" value="SAM_O-MeTrfase"/>
</dbReference>
<organism evidence="4">
    <name type="scientific">Rhizobium leguminosarum</name>
    <dbReference type="NCBI Taxonomy" id="384"/>
    <lineage>
        <taxon>Bacteria</taxon>
        <taxon>Pseudomonadati</taxon>
        <taxon>Pseudomonadota</taxon>
        <taxon>Alphaproteobacteria</taxon>
        <taxon>Hyphomicrobiales</taxon>
        <taxon>Rhizobiaceae</taxon>
        <taxon>Rhizobium/Agrobacterium group</taxon>
        <taxon>Rhizobium</taxon>
    </lineage>
</organism>
<dbReference type="CDD" id="cd02440">
    <property type="entry name" value="AdoMet_MTases"/>
    <property type="match status" value="1"/>
</dbReference>
<protein>
    <submittedName>
        <fullName evidence="4">Methyltransferase</fullName>
    </submittedName>
</protein>
<dbReference type="SUPFAM" id="SSF53335">
    <property type="entry name" value="S-adenosyl-L-methionine-dependent methyltransferases"/>
    <property type="match status" value="1"/>
</dbReference>
<dbReference type="Pfam" id="PF13578">
    <property type="entry name" value="Methyltransf_24"/>
    <property type="match status" value="1"/>
</dbReference>
<evidence type="ECO:0000256" key="3">
    <source>
        <dbReference type="ARBA" id="ARBA00022691"/>
    </source>
</evidence>
<name>A0A154IKN9_RHILE</name>
<dbReference type="AlphaFoldDB" id="A0A154IKN9"/>
<keyword evidence="2 4" id="KW-0808">Transferase</keyword>
<sequence>MTTLTTAPLAPLLDGLFQEAAAATSPAMSGLSGDERMRLIASKTEYLDLYGRLRDLWLPVSREAGVLLYMLARSSSARTIVEFGTSFGISTLHLAAALRDNGGGRLITSEFEPSKLARARANLTAGGLIDLVEIREGDALDTLSKDLPETIDLLFLDGAKALYRDILELVEDRLRPGTLIVADNADLCPEYLARVRSPAAGYLSTPFEEDIELSMRT</sequence>
<dbReference type="RefSeq" id="WP_062941704.1">
    <property type="nucleotide sequence ID" value="NZ_CP171844.1"/>
</dbReference>
<evidence type="ECO:0000256" key="1">
    <source>
        <dbReference type="ARBA" id="ARBA00022603"/>
    </source>
</evidence>
<dbReference type="GO" id="GO:0032259">
    <property type="term" value="P:methylation"/>
    <property type="evidence" value="ECO:0007669"/>
    <property type="project" value="UniProtKB-KW"/>
</dbReference>
<dbReference type="GO" id="GO:0008171">
    <property type="term" value="F:O-methyltransferase activity"/>
    <property type="evidence" value="ECO:0007669"/>
    <property type="project" value="InterPro"/>
</dbReference>
<reference evidence="4" key="1">
    <citation type="submission" date="2016-03" db="EMBL/GenBank/DDBJ databases">
        <title>Microsymbionts genomes from the relict species Vavilovia formosa.</title>
        <authorList>
            <person name="Chirak E."/>
            <person name="Kimeklis A."/>
            <person name="Kopat V."/>
            <person name="Andronov E."/>
        </authorList>
    </citation>
    <scope>NUCLEOTIDE SEQUENCE [LARGE SCALE GENOMIC DNA]</scope>
    <source>
        <strain evidence="4">Vaf12</strain>
    </source>
</reference>
<dbReference type="InterPro" id="IPR029063">
    <property type="entry name" value="SAM-dependent_MTases_sf"/>
</dbReference>